<evidence type="ECO:0000313" key="4">
    <source>
        <dbReference type="Proteomes" id="UP000467841"/>
    </source>
</evidence>
<organism evidence="3 4">
    <name type="scientific">Microthlaspi erraticum</name>
    <dbReference type="NCBI Taxonomy" id="1685480"/>
    <lineage>
        <taxon>Eukaryota</taxon>
        <taxon>Viridiplantae</taxon>
        <taxon>Streptophyta</taxon>
        <taxon>Embryophyta</taxon>
        <taxon>Tracheophyta</taxon>
        <taxon>Spermatophyta</taxon>
        <taxon>Magnoliopsida</taxon>
        <taxon>eudicotyledons</taxon>
        <taxon>Gunneridae</taxon>
        <taxon>Pentapetalae</taxon>
        <taxon>rosids</taxon>
        <taxon>malvids</taxon>
        <taxon>Brassicales</taxon>
        <taxon>Brassicaceae</taxon>
        <taxon>Coluteocarpeae</taxon>
        <taxon>Microthlaspi</taxon>
    </lineage>
</organism>
<dbReference type="Pfam" id="PF04484">
    <property type="entry name" value="QWRF"/>
    <property type="match status" value="1"/>
</dbReference>
<feature type="region of interest" description="Disordered" evidence="2">
    <location>
        <begin position="1"/>
        <end position="133"/>
    </location>
</feature>
<comment type="caution">
    <text evidence="3">The sequence shown here is derived from an EMBL/GenBank/DDBJ whole genome shotgun (WGS) entry which is preliminary data.</text>
</comment>
<evidence type="ECO:0000256" key="2">
    <source>
        <dbReference type="SAM" id="MobiDB-lite"/>
    </source>
</evidence>
<dbReference type="GO" id="GO:0051225">
    <property type="term" value="P:spindle assembly"/>
    <property type="evidence" value="ECO:0007669"/>
    <property type="project" value="TreeGrafter"/>
</dbReference>
<feature type="compositionally biased region" description="Low complexity" evidence="2">
    <location>
        <begin position="32"/>
        <end position="44"/>
    </location>
</feature>
<feature type="compositionally biased region" description="Basic and acidic residues" evidence="2">
    <location>
        <begin position="77"/>
        <end position="86"/>
    </location>
</feature>
<dbReference type="GO" id="GO:0008017">
    <property type="term" value="F:microtubule binding"/>
    <property type="evidence" value="ECO:0007669"/>
    <property type="project" value="TreeGrafter"/>
</dbReference>
<keyword evidence="4" id="KW-1185">Reference proteome</keyword>
<feature type="compositionally biased region" description="Basic and acidic residues" evidence="2">
    <location>
        <begin position="109"/>
        <end position="118"/>
    </location>
</feature>
<feature type="compositionally biased region" description="Polar residues" evidence="2">
    <location>
        <begin position="87"/>
        <end position="108"/>
    </location>
</feature>
<dbReference type="InterPro" id="IPR007573">
    <property type="entry name" value="QWRF"/>
</dbReference>
<protein>
    <submittedName>
        <fullName evidence="3">Uncharacterized protein</fullName>
    </submittedName>
</protein>
<dbReference type="PANTHER" id="PTHR31807">
    <property type="entry name" value="AUGMIN FAMILY MEMBER"/>
    <property type="match status" value="1"/>
</dbReference>
<gene>
    <name evidence="3" type="ORF">MERR_LOCUS8832</name>
</gene>
<dbReference type="OrthoDB" id="542108at2759"/>
<evidence type="ECO:0000313" key="3">
    <source>
        <dbReference type="EMBL" id="CAA7021597.1"/>
    </source>
</evidence>
<name>A0A6D2I1I9_9BRAS</name>
<dbReference type="EMBL" id="CACVBM020000632">
    <property type="protein sequence ID" value="CAA7021597.1"/>
    <property type="molecule type" value="Genomic_DNA"/>
</dbReference>
<dbReference type="AlphaFoldDB" id="A0A6D2I1I9"/>
<comment type="similarity">
    <text evidence="1">Belongs to the QWRF family.</text>
</comment>
<evidence type="ECO:0000256" key="1">
    <source>
        <dbReference type="ARBA" id="ARBA00010016"/>
    </source>
</evidence>
<sequence>MEAKIGGSKQQQPSTPAPPPSTRRPRVREVSSRFMSSVSSSSSSAGDLYFSTSNSPNHNHHHQQRSVSAQRLRRQLKMGDADENRSIPETASRSLDSPFTLTKQSQSKPFKENSHRLDAAPTPIVPPPSKSRLSQHRLLTASPATRLLQLSGISASFPSSPLSSCNGRESGLFSRLGSSLPPVAPNTKIPVESKKQRKVSEQLEDVHSLKLLHNRHLQWRFANANAQVKTQTQRAQTEAMLYSFGLKISELNDSAQSKRIELQCLSRVKALLAVTDSQSPCLEQWSAIEEEYSASLSQTIQALSNASLRLPLDADINVENKELADALVGASKVLDGITQNVGNYTSMAKEMEILVSELARVNSRGRSLTEDCGLELLKTQASHIEECSLRIQLIQHQKKSLVTGTQNSCSLGRDFS</sequence>
<reference evidence="3" key="1">
    <citation type="submission" date="2020-01" db="EMBL/GenBank/DDBJ databases">
        <authorList>
            <person name="Mishra B."/>
        </authorList>
    </citation>
    <scope>NUCLEOTIDE SEQUENCE [LARGE SCALE GENOMIC DNA]</scope>
</reference>
<dbReference type="Proteomes" id="UP000467841">
    <property type="component" value="Unassembled WGS sequence"/>
</dbReference>
<dbReference type="PANTHER" id="PTHR31807:SF6">
    <property type="entry name" value="PROTEIN ENDOSPERM DEFECTIVE 1-RELATED"/>
    <property type="match status" value="1"/>
</dbReference>
<dbReference type="GO" id="GO:0005737">
    <property type="term" value="C:cytoplasm"/>
    <property type="evidence" value="ECO:0007669"/>
    <property type="project" value="TreeGrafter"/>
</dbReference>
<dbReference type="GO" id="GO:0005880">
    <property type="term" value="C:nuclear microtubule"/>
    <property type="evidence" value="ECO:0007669"/>
    <property type="project" value="TreeGrafter"/>
</dbReference>
<proteinExistence type="inferred from homology"/>
<accession>A0A6D2I1I9</accession>